<feature type="region of interest" description="Disordered" evidence="1">
    <location>
        <begin position="117"/>
        <end position="144"/>
    </location>
</feature>
<gene>
    <name evidence="2" type="ORF">J2S63_003755</name>
</gene>
<accession>A0ABU2C0L7</accession>
<evidence type="ECO:0000256" key="1">
    <source>
        <dbReference type="SAM" id="MobiDB-lite"/>
    </source>
</evidence>
<name>A0ABU2C0L7_9ACTN</name>
<dbReference type="Proteomes" id="UP001183648">
    <property type="component" value="Unassembled WGS sequence"/>
</dbReference>
<sequence length="144" mass="15470">MPENPWEMIARSQRAAVGLFAETMSTVVEMGKAGVTRPEEVLAQVSAMASAMGDLAGSTAKPLEIFLDSQRQLAETMAAFAVLQRQMAEVVESAAASHSAIVQALEMMSNPVIGVAHKLRSEEPAPRAGRRPSRAADPERDRPR</sequence>
<feature type="compositionally biased region" description="Basic and acidic residues" evidence="1">
    <location>
        <begin position="134"/>
        <end position="144"/>
    </location>
</feature>
<proteinExistence type="predicted"/>
<keyword evidence="3" id="KW-1185">Reference proteome</keyword>
<organism evidence="2 3">
    <name type="scientific">Nocardioides marmoribigeumensis</name>
    <dbReference type="NCBI Taxonomy" id="433649"/>
    <lineage>
        <taxon>Bacteria</taxon>
        <taxon>Bacillati</taxon>
        <taxon>Actinomycetota</taxon>
        <taxon>Actinomycetes</taxon>
        <taxon>Propionibacteriales</taxon>
        <taxon>Nocardioidaceae</taxon>
        <taxon>Nocardioides</taxon>
    </lineage>
</organism>
<reference evidence="2 3" key="1">
    <citation type="submission" date="2023-07" db="EMBL/GenBank/DDBJ databases">
        <title>Sequencing the genomes of 1000 actinobacteria strains.</title>
        <authorList>
            <person name="Klenk H.-P."/>
        </authorList>
    </citation>
    <scope>NUCLEOTIDE SEQUENCE [LARGE SCALE GENOMIC DNA]</scope>
    <source>
        <strain evidence="2 3">DSM 19426</strain>
    </source>
</reference>
<evidence type="ECO:0000313" key="2">
    <source>
        <dbReference type="EMBL" id="MDR7364202.1"/>
    </source>
</evidence>
<dbReference type="RefSeq" id="WP_310305592.1">
    <property type="nucleotide sequence ID" value="NZ_BAAAPS010000005.1"/>
</dbReference>
<evidence type="ECO:0000313" key="3">
    <source>
        <dbReference type="Proteomes" id="UP001183648"/>
    </source>
</evidence>
<dbReference type="EMBL" id="JAVDYG010000001">
    <property type="protein sequence ID" value="MDR7364202.1"/>
    <property type="molecule type" value="Genomic_DNA"/>
</dbReference>
<comment type="caution">
    <text evidence="2">The sequence shown here is derived from an EMBL/GenBank/DDBJ whole genome shotgun (WGS) entry which is preliminary data.</text>
</comment>
<protein>
    <submittedName>
        <fullName evidence="2">Type II secretory pathway component HofQ</fullName>
    </submittedName>
</protein>